<feature type="non-terminal residue" evidence="1">
    <location>
        <position position="1"/>
    </location>
</feature>
<name>A0A9N7ML49_STRHE</name>
<dbReference type="PANTHER" id="PTHR33710">
    <property type="entry name" value="BNAC02G09200D PROTEIN"/>
    <property type="match status" value="1"/>
</dbReference>
<gene>
    <name evidence="1" type="ORF">SHERM_12001</name>
</gene>
<dbReference type="PANTHER" id="PTHR33710:SF71">
    <property type="entry name" value="ENDONUCLEASE_EXONUCLEASE_PHOSPHATASE DOMAIN-CONTAINING PROTEIN"/>
    <property type="match status" value="1"/>
</dbReference>
<protein>
    <recommendedName>
        <fullName evidence="3">Reverse transcriptase</fullName>
    </recommendedName>
</protein>
<dbReference type="OrthoDB" id="1745081at2759"/>
<evidence type="ECO:0000313" key="2">
    <source>
        <dbReference type="Proteomes" id="UP001153555"/>
    </source>
</evidence>
<keyword evidence="2" id="KW-1185">Reference proteome</keyword>
<dbReference type="InterPro" id="IPR036691">
    <property type="entry name" value="Endo/exonu/phosph_ase_sf"/>
</dbReference>
<dbReference type="Proteomes" id="UP001153555">
    <property type="component" value="Unassembled WGS sequence"/>
</dbReference>
<evidence type="ECO:0000313" key="1">
    <source>
        <dbReference type="EMBL" id="CAA0810395.1"/>
    </source>
</evidence>
<feature type="non-terminal residue" evidence="1">
    <location>
        <position position="406"/>
    </location>
</feature>
<proteinExistence type="predicted"/>
<accession>A0A9N7ML49</accession>
<dbReference type="AlphaFoldDB" id="A0A9N7ML49"/>
<reference evidence="1" key="1">
    <citation type="submission" date="2019-12" db="EMBL/GenBank/DDBJ databases">
        <authorList>
            <person name="Scholes J."/>
        </authorList>
    </citation>
    <scope>NUCLEOTIDE SEQUENCE</scope>
</reference>
<comment type="caution">
    <text evidence="1">The sequence shown here is derived from an EMBL/GenBank/DDBJ whole genome shotgun (WGS) entry which is preliminary data.</text>
</comment>
<sequence>GIEFLVTFVYASPNAMHRRGLWQELQKLAMNIHEPWLLGGDFNCILRPSERTGGAPTRSPVSQEFSTWLFNNTIEELRTDGVLYTWERGGLKQKLDRFVANSAWILTFHKPFVQHLPRINSDHFPLLVRVPSDPRPVRTRKNFNFLASWLLHDGFAEVVRGAWSGKPYTEASRCFQERATHWNYHVFGNIFQRKKRLLRRIGGVQRELQKYTTPRLHSMEEKFRKELAEIALQEELLMLQKSQRDWSLFGDRNTSFYHRAVKQRRSQNRITFLRDDDGSMVEDPSSIQRLALNFFRNVYSHDEPLHAGPGMANFFPKLDMRFFAIMNRDVSDSEIFLALKDMKPLKASGPDGLHAMFFQRQWNTVGSTVCDMIRSFLNGGDLPVGLNETSLVLIPKVQNPSSIRNF</sequence>
<evidence type="ECO:0008006" key="3">
    <source>
        <dbReference type="Google" id="ProtNLM"/>
    </source>
</evidence>
<organism evidence="1 2">
    <name type="scientific">Striga hermonthica</name>
    <name type="common">Purple witchweed</name>
    <name type="synonym">Buchnera hermonthica</name>
    <dbReference type="NCBI Taxonomy" id="68872"/>
    <lineage>
        <taxon>Eukaryota</taxon>
        <taxon>Viridiplantae</taxon>
        <taxon>Streptophyta</taxon>
        <taxon>Embryophyta</taxon>
        <taxon>Tracheophyta</taxon>
        <taxon>Spermatophyta</taxon>
        <taxon>Magnoliopsida</taxon>
        <taxon>eudicotyledons</taxon>
        <taxon>Gunneridae</taxon>
        <taxon>Pentapetalae</taxon>
        <taxon>asterids</taxon>
        <taxon>lamiids</taxon>
        <taxon>Lamiales</taxon>
        <taxon>Orobanchaceae</taxon>
        <taxon>Buchnereae</taxon>
        <taxon>Striga</taxon>
    </lineage>
</organism>
<dbReference type="Gene3D" id="3.60.10.10">
    <property type="entry name" value="Endonuclease/exonuclease/phosphatase"/>
    <property type="match status" value="1"/>
</dbReference>
<dbReference type="EMBL" id="CACSLK010006106">
    <property type="protein sequence ID" value="CAA0810395.1"/>
    <property type="molecule type" value="Genomic_DNA"/>
</dbReference>
<dbReference type="SUPFAM" id="SSF56219">
    <property type="entry name" value="DNase I-like"/>
    <property type="match status" value="1"/>
</dbReference>